<keyword evidence="9" id="KW-0472">Membrane</keyword>
<evidence type="ECO:0000256" key="1">
    <source>
        <dbReference type="ARBA" id="ARBA00001231"/>
    </source>
</evidence>
<dbReference type="Pfam" id="PF14845">
    <property type="entry name" value="Glycohydro_20b2"/>
    <property type="match status" value="1"/>
</dbReference>
<dbReference type="Proteomes" id="UP001164743">
    <property type="component" value="Chromosome 4A"/>
</dbReference>
<evidence type="ECO:0000313" key="13">
    <source>
        <dbReference type="Proteomes" id="UP001164743"/>
    </source>
</evidence>
<proteinExistence type="inferred from homology"/>
<keyword evidence="9" id="KW-1133">Transmembrane helix</keyword>
<dbReference type="InterPro" id="IPR029018">
    <property type="entry name" value="Hex-like_dom2"/>
</dbReference>
<keyword evidence="6" id="KW-0325">Glycoprotein</keyword>
<gene>
    <name evidence="12" type="ORF">PtA15_4A177</name>
</gene>
<dbReference type="PANTHER" id="PTHR22600:SF26">
    <property type="entry name" value="BETA-N-ACETYLHEXOSAMINIDASE"/>
    <property type="match status" value="1"/>
</dbReference>
<dbReference type="RefSeq" id="XP_053019284.1">
    <property type="nucleotide sequence ID" value="XM_053168034.1"/>
</dbReference>
<evidence type="ECO:0000256" key="9">
    <source>
        <dbReference type="SAM" id="Phobius"/>
    </source>
</evidence>
<sequence>MGSRMPKSIMGTARSRHPHAIVGGTTWNASQCDSKVFGLARGVSFSKPTNLNPQCFRFALFHQYPKMAAKNCNVPPAIVVQSLDAQSAEAGLIVIESAVDESGQGPKTRAHAHYKRLHPSDANPEESFSRLLEDSSLARVSQHLDDLHEAFQELKVGRDTCRPFWHALIRRETTVKLFVTFLDLDKQPDLKERFIHLAFFHQYLKLAAANLNVPLAIVVQSLNAQSAEAGLIVIESAVDESGQDPKTRAYALYKRLHPSDANPEDSFLRLLEDSSLARVTQHLDDLHEAFQEVKVGRDTCRLLWHMLICREISIKQFVMMLGLDKQPDLKERSIRLAFFHQYPKLVAENRNVPPAIVVQSLDAQSAEAGLVLMQPRVNQSPQDLILPNQTTDLCEYYCRALAAIFQVVADFFNSQSTDRSEVERLEAWNEYASFESATTPFTSEVFKKMGTLPAASLSDSQNKLVVAVKNMQKSTEFIANPDLKVLLALDEARATLLLEEKPSQVSFFRRLRTALNNIPPSHNFFATVTDTSPAIAHFSPNAQDDPSNRPSTQSYNLYPPIYDIGTFDSMVPSQPPSTWEELESPARLFSYGVPFFGQWVRSSHKHKIPESRFTSDLTTIALKKLLCCSIIPDSTQLSNAQKFALLGSTLQPKLIETAALNSQLISSHAATCLYISPDRDRIISQYPSQFIYSTAASGFLASNDANLIACIEALTHTFRQGLISTAEAGELVSSIHEPWQGFFKTPNPLSSRHSTSPALSVWLLCFLFFLFFAVMMRLLLVLLALLRPASALWPLPQHLEQQHTAVRLAANLSIHLPGDHPAPPDIHQAIAATLALIRNDRHQPMAVDRGDALYHALAQPTHAHQLSLLTIHLAPPPALPTACPQQQPAAAADLLCAHPFTNASYPPPAHAAPSILAEMQQPLQTRSEAYELTIHRPGQHAQEEYAAVLSASSALGVLRGLQTFAQLVYTLTPPHPHDPSAPRKQQPLGGGAPGQPAGGAPIRFLYGPLLIKDRPAFPYRGLLLDTSRNFYSLASIRKTIETMSWAKLNLLHWHIVDAQSWPLHLPAHPQLSRHGAYAAHQTYSLEDLKELARFANARGVEILLEVDTPGHTAVVGEAYPDLVACKDKTPWSNYAAEPPAGQLRIADERALALVNEIFATLTTQVPGTLFSSGGDEVNKRCYEEDGPTQTRLRQQNQTLSQALASFVQATHATIRRAGKVPVVWEELVLDEAIPLPVDHTLVAVWRNSSMVEKVVQKGYSIIHGASDYSYLDCGLGGWLGNSVNGTSWCDPYKTWQKIYSFDPYKNVAPAQHHQVLGGQALLWSEQTDEQNMDAIIWPRALATAEVYWTGNTGRARSVTEALPRMHDMRYRIVQRGVRAAPLQPHWCAVRPGLCDLPAGTQEN</sequence>
<evidence type="ECO:0000256" key="8">
    <source>
        <dbReference type="SAM" id="MobiDB-lite"/>
    </source>
</evidence>
<evidence type="ECO:0000259" key="10">
    <source>
        <dbReference type="Pfam" id="PF00728"/>
    </source>
</evidence>
<feature type="region of interest" description="Disordered" evidence="8">
    <location>
        <begin position="972"/>
        <end position="994"/>
    </location>
</feature>
<evidence type="ECO:0000256" key="7">
    <source>
        <dbReference type="ARBA" id="ARBA00023295"/>
    </source>
</evidence>
<evidence type="ECO:0000256" key="6">
    <source>
        <dbReference type="ARBA" id="ARBA00023180"/>
    </source>
</evidence>
<dbReference type="PANTHER" id="PTHR22600">
    <property type="entry name" value="BETA-HEXOSAMINIDASE"/>
    <property type="match status" value="1"/>
</dbReference>
<dbReference type="PRINTS" id="PR00738">
    <property type="entry name" value="GLHYDRLASE20"/>
</dbReference>
<organism evidence="12 13">
    <name type="scientific">Puccinia triticina</name>
    <dbReference type="NCBI Taxonomy" id="208348"/>
    <lineage>
        <taxon>Eukaryota</taxon>
        <taxon>Fungi</taxon>
        <taxon>Dikarya</taxon>
        <taxon>Basidiomycota</taxon>
        <taxon>Pucciniomycotina</taxon>
        <taxon>Pucciniomycetes</taxon>
        <taxon>Pucciniales</taxon>
        <taxon>Pucciniaceae</taxon>
        <taxon>Puccinia</taxon>
    </lineage>
</organism>
<dbReference type="InterPro" id="IPR029019">
    <property type="entry name" value="HEX_eukaryotic_N"/>
</dbReference>
<keyword evidence="9" id="KW-0812">Transmembrane</keyword>
<comment type="catalytic activity">
    <reaction evidence="1">
        <text>Hydrolysis of terminal non-reducing N-acetyl-D-hexosamine residues in N-acetyl-beta-D-hexosaminides.</text>
        <dbReference type="EC" id="3.2.1.52"/>
    </reaction>
</comment>
<keyword evidence="7" id="KW-0326">Glycosidase</keyword>
<feature type="transmembrane region" description="Helical" evidence="9">
    <location>
        <begin position="761"/>
        <end position="786"/>
    </location>
</feature>
<dbReference type="EC" id="3.2.1.52" evidence="3"/>
<evidence type="ECO:0000313" key="12">
    <source>
        <dbReference type="EMBL" id="WAQ83729.1"/>
    </source>
</evidence>
<keyword evidence="13" id="KW-1185">Reference proteome</keyword>
<dbReference type="SUPFAM" id="SSF55545">
    <property type="entry name" value="beta-N-acetylhexosaminidase-like domain"/>
    <property type="match status" value="1"/>
</dbReference>
<evidence type="ECO:0000256" key="5">
    <source>
        <dbReference type="ARBA" id="ARBA00022801"/>
    </source>
</evidence>
<keyword evidence="4" id="KW-0732">Signal</keyword>
<evidence type="ECO:0000259" key="11">
    <source>
        <dbReference type="Pfam" id="PF14845"/>
    </source>
</evidence>
<keyword evidence="5" id="KW-0378">Hydrolase</keyword>
<feature type="domain" description="Glycoside hydrolase family 20 catalytic" evidence="10">
    <location>
        <begin position="1017"/>
        <end position="1350"/>
    </location>
</feature>
<dbReference type="EMBL" id="CP110424">
    <property type="protein sequence ID" value="WAQ83729.1"/>
    <property type="molecule type" value="Genomic_DNA"/>
</dbReference>
<dbReference type="Pfam" id="PF00728">
    <property type="entry name" value="Glyco_hydro_20"/>
    <property type="match status" value="1"/>
</dbReference>
<evidence type="ECO:0000256" key="3">
    <source>
        <dbReference type="ARBA" id="ARBA00012663"/>
    </source>
</evidence>
<dbReference type="Gene3D" id="3.30.379.10">
    <property type="entry name" value="Chitobiase/beta-hexosaminidase domain 2-like"/>
    <property type="match status" value="1"/>
</dbReference>
<accession>A0ABY7CEU4</accession>
<protein>
    <recommendedName>
        <fullName evidence="3">beta-N-acetylhexosaminidase</fullName>
        <ecNumber evidence="3">3.2.1.52</ecNumber>
    </recommendedName>
</protein>
<reference evidence="12" key="1">
    <citation type="submission" date="2022-10" db="EMBL/GenBank/DDBJ databases">
        <title>Puccinia triticina Genome sequencing and assembly.</title>
        <authorList>
            <person name="Li C."/>
        </authorList>
    </citation>
    <scope>NUCLEOTIDE SEQUENCE</scope>
    <source>
        <strain evidence="12">Pt15</strain>
    </source>
</reference>
<feature type="domain" description="Beta-hexosaminidase eukaryotic type N-terminal" evidence="11">
    <location>
        <begin position="792"/>
        <end position="967"/>
    </location>
</feature>
<dbReference type="InterPro" id="IPR015883">
    <property type="entry name" value="Glyco_hydro_20_cat"/>
</dbReference>
<evidence type="ECO:0000256" key="4">
    <source>
        <dbReference type="ARBA" id="ARBA00022729"/>
    </source>
</evidence>
<evidence type="ECO:0000256" key="2">
    <source>
        <dbReference type="ARBA" id="ARBA00006285"/>
    </source>
</evidence>
<name>A0ABY7CEU4_9BASI</name>
<dbReference type="Gene3D" id="3.20.20.80">
    <property type="entry name" value="Glycosidases"/>
    <property type="match status" value="1"/>
</dbReference>
<dbReference type="InterPro" id="IPR025705">
    <property type="entry name" value="Beta_hexosaminidase_sua/sub"/>
</dbReference>
<dbReference type="SUPFAM" id="SSF51445">
    <property type="entry name" value="(Trans)glycosidases"/>
    <property type="match status" value="1"/>
</dbReference>
<dbReference type="InterPro" id="IPR017853">
    <property type="entry name" value="GH"/>
</dbReference>
<dbReference type="GeneID" id="77808929"/>
<comment type="similarity">
    <text evidence="2">Belongs to the glycosyl hydrolase 20 family.</text>
</comment>